<feature type="transmembrane region" description="Helical" evidence="5">
    <location>
        <begin position="254"/>
        <end position="272"/>
    </location>
</feature>
<dbReference type="GO" id="GO:0008381">
    <property type="term" value="F:mechanosensitive monoatomic ion channel activity"/>
    <property type="evidence" value="ECO:0007669"/>
    <property type="project" value="InterPro"/>
</dbReference>
<proteinExistence type="predicted"/>
<dbReference type="Pfam" id="PF00924">
    <property type="entry name" value="MS_channel_2nd"/>
    <property type="match status" value="1"/>
</dbReference>
<feature type="transmembrane region" description="Helical" evidence="5">
    <location>
        <begin position="389"/>
        <end position="408"/>
    </location>
</feature>
<dbReference type="InterPro" id="IPR006685">
    <property type="entry name" value="MscS_channel_2nd"/>
</dbReference>
<feature type="transmembrane region" description="Helical" evidence="5">
    <location>
        <begin position="293"/>
        <end position="310"/>
    </location>
</feature>
<comment type="subcellular location">
    <subcellularLocation>
        <location evidence="1">Membrane</location>
    </subcellularLocation>
</comment>
<protein>
    <recommendedName>
        <fullName evidence="6">Mechanosensitive ion channel MscS domain-containing protein</fullName>
    </recommendedName>
</protein>
<accession>B1WR76</accession>
<dbReference type="GO" id="GO:0005886">
    <property type="term" value="C:plasma membrane"/>
    <property type="evidence" value="ECO:0007669"/>
    <property type="project" value="TreeGrafter"/>
</dbReference>
<dbReference type="SUPFAM" id="SSF50182">
    <property type="entry name" value="Sm-like ribonucleoproteins"/>
    <property type="match status" value="1"/>
</dbReference>
<organism evidence="7 8">
    <name type="scientific">Crocosphaera subtropica (strain ATCC 51142 / BH68)</name>
    <name type="common">Cyanothece sp. (strain ATCC 51142)</name>
    <dbReference type="NCBI Taxonomy" id="43989"/>
    <lineage>
        <taxon>Bacteria</taxon>
        <taxon>Bacillati</taxon>
        <taxon>Cyanobacteriota</taxon>
        <taxon>Cyanophyceae</taxon>
        <taxon>Oscillatoriophycideae</taxon>
        <taxon>Chroococcales</taxon>
        <taxon>Aphanothecaceae</taxon>
        <taxon>Crocosphaera</taxon>
        <taxon>Crocosphaera subtropica</taxon>
    </lineage>
</organism>
<dbReference type="AlphaFoldDB" id="B1WR76"/>
<feature type="transmembrane region" description="Helical" evidence="5">
    <location>
        <begin position="330"/>
        <end position="348"/>
    </location>
</feature>
<dbReference type="HOGENOM" id="CLU_422570_0_0_3"/>
<evidence type="ECO:0000256" key="5">
    <source>
        <dbReference type="SAM" id="Phobius"/>
    </source>
</evidence>
<dbReference type="STRING" id="43989.cce_0783"/>
<dbReference type="InterPro" id="IPR030192">
    <property type="entry name" value="YbdG"/>
</dbReference>
<evidence type="ECO:0000313" key="7">
    <source>
        <dbReference type="EMBL" id="ACB50134.1"/>
    </source>
</evidence>
<evidence type="ECO:0000256" key="3">
    <source>
        <dbReference type="ARBA" id="ARBA00022989"/>
    </source>
</evidence>
<dbReference type="InterPro" id="IPR023408">
    <property type="entry name" value="MscS_beta-dom_sf"/>
</dbReference>
<keyword evidence="3 5" id="KW-1133">Transmembrane helix</keyword>
<keyword evidence="8" id="KW-1185">Reference proteome</keyword>
<dbReference type="eggNOG" id="COG0668">
    <property type="taxonomic scope" value="Bacteria"/>
</dbReference>
<dbReference type="Proteomes" id="UP000001203">
    <property type="component" value="Chromosome circular"/>
</dbReference>
<dbReference type="EMBL" id="CP000806">
    <property type="protein sequence ID" value="ACB50134.1"/>
    <property type="molecule type" value="Genomic_DNA"/>
</dbReference>
<dbReference type="Gene3D" id="2.30.30.60">
    <property type="match status" value="1"/>
</dbReference>
<dbReference type="InterPro" id="IPR010920">
    <property type="entry name" value="LSM_dom_sf"/>
</dbReference>
<feature type="transmembrane region" description="Helical" evidence="5">
    <location>
        <begin position="360"/>
        <end position="383"/>
    </location>
</feature>
<dbReference type="PANTHER" id="PTHR30414">
    <property type="entry name" value="MINICONDUCTANCE MECHANOSENSITIVE CHANNEL YBDG"/>
    <property type="match status" value="1"/>
</dbReference>
<dbReference type="PANTHER" id="PTHR30414:SF0">
    <property type="entry name" value="MINICONDUCTANCE MECHANOSENSITIVE CHANNEL YBDG"/>
    <property type="match status" value="1"/>
</dbReference>
<keyword evidence="4 5" id="KW-0472">Membrane</keyword>
<dbReference type="GO" id="GO:0071470">
    <property type="term" value="P:cellular response to osmotic stress"/>
    <property type="evidence" value="ECO:0007669"/>
    <property type="project" value="InterPro"/>
</dbReference>
<keyword evidence="2 5" id="KW-0812">Transmembrane</keyword>
<evidence type="ECO:0000256" key="1">
    <source>
        <dbReference type="ARBA" id="ARBA00004370"/>
    </source>
</evidence>
<evidence type="ECO:0000256" key="2">
    <source>
        <dbReference type="ARBA" id="ARBA00022692"/>
    </source>
</evidence>
<evidence type="ECO:0000313" key="8">
    <source>
        <dbReference type="Proteomes" id="UP000001203"/>
    </source>
</evidence>
<sequence length="648" mass="73908">MLMTFYLINLMMQRSKTILIKKVSSFRSLSLKIFIFFSIGLLMITTIAPIVMAESPIISPNSSPSSQQTQESQVQRIHRNPEIQALMQKFDISGKEAQQLLTKEQELYDLGLFSLSSGKLGNLQYRAVKLDGRIVLPIAANIEENPNVLQLRVKRIENTLNEIVRRNLNPNEIGVFPSILNQETVLVISPKSKSSNSDSELQQRWLLMTITAADSRLYGIPIPMLAKIGSKVVDEALEKAWKSRQPQSILQQSIISLGILILMITASWLLLASQKYLVPRQKNKKSIFWNRKLLLVGHAVIWFPGMGFILRGFPDSYEIGRWLLDNTVTISTSIISFLIISRILDIIVKFSESQEKLKSIPIRVFVQLFYILIAILFILIIVSKSINQPLTNIMAAVGAGSAILMIIFKDSIMGFTAGLQLAANRMIALGDWIEMPKYGADGFIDEVNLFTVKVLNWDNTITSIPTYALISDSFKNWRIMFESGVRKIQRAVYIDMTSIKFCDPEMLERFSKMDYIGEEIKEQSQRIKQDSIHKNKLPPVDEKWLSNISVFRAYMMAYLQAHPKVSPGPYFLVRQLHPTEHGLPIEVYVYCTDTAWARYEEVQSTIFDHMFCILPQFDLRVFQSPSSYDFTTLGMRQKSEVNHHKKGG</sequence>
<gene>
    <name evidence="7" type="ordered locus">cce_0783</name>
</gene>
<name>B1WR76_CROS5</name>
<feature type="domain" description="Mechanosensitive ion channel MscS" evidence="6">
    <location>
        <begin position="410"/>
        <end position="478"/>
    </location>
</feature>
<dbReference type="KEGG" id="cyt:cce_0783"/>
<evidence type="ECO:0000256" key="4">
    <source>
        <dbReference type="ARBA" id="ARBA00023136"/>
    </source>
</evidence>
<reference evidence="7 8" key="1">
    <citation type="journal article" date="2008" name="Proc. Natl. Acad. Sci. U.S.A.">
        <title>The genome of Cyanothece 51142, a unicellular diazotrophic cyanobacterium important in the marine nitrogen cycle.</title>
        <authorList>
            <person name="Welsh E.A."/>
            <person name="Liberton M."/>
            <person name="Stoeckel J."/>
            <person name="Loh T."/>
            <person name="Elvitigala T."/>
            <person name="Wang C."/>
            <person name="Wollam A."/>
            <person name="Fulton R.S."/>
            <person name="Clifton S.W."/>
            <person name="Jacobs J.M."/>
            <person name="Aurora R."/>
            <person name="Ghosh B.K."/>
            <person name="Sherman L.A."/>
            <person name="Smith R.D."/>
            <person name="Wilson R.K."/>
            <person name="Pakrasi H.B."/>
        </authorList>
    </citation>
    <scope>NUCLEOTIDE SEQUENCE [LARGE SCALE GENOMIC DNA]</scope>
    <source>
        <strain evidence="8">ATCC 51142 / BH68</strain>
    </source>
</reference>
<evidence type="ECO:0000259" key="6">
    <source>
        <dbReference type="Pfam" id="PF00924"/>
    </source>
</evidence>